<feature type="non-terminal residue" evidence="4">
    <location>
        <position position="583"/>
    </location>
</feature>
<reference evidence="4" key="1">
    <citation type="submission" date="2025-08" db="UniProtKB">
        <authorList>
            <consortium name="RefSeq"/>
        </authorList>
    </citation>
    <scope>IDENTIFICATION</scope>
    <source>
        <tissue evidence="4">Whole organism</tissue>
    </source>
</reference>
<dbReference type="Pfam" id="PF16043">
    <property type="entry name" value="DUF4795"/>
    <property type="match status" value="1"/>
</dbReference>
<feature type="region of interest" description="Disordered" evidence="1">
    <location>
        <begin position="261"/>
        <end position="301"/>
    </location>
</feature>
<keyword evidence="3" id="KW-1185">Reference proteome</keyword>
<dbReference type="AlphaFoldDB" id="A0A9C6XCM0"/>
<evidence type="ECO:0000259" key="2">
    <source>
        <dbReference type="Pfam" id="PF16043"/>
    </source>
</evidence>
<dbReference type="KEGG" id="foc:113210531"/>
<feature type="compositionally biased region" description="Basic and acidic residues" evidence="1">
    <location>
        <begin position="78"/>
        <end position="99"/>
    </location>
</feature>
<dbReference type="Proteomes" id="UP000504606">
    <property type="component" value="Unplaced"/>
</dbReference>
<evidence type="ECO:0000313" key="4">
    <source>
        <dbReference type="RefSeq" id="XP_052132752.1"/>
    </source>
</evidence>
<proteinExistence type="predicted"/>
<organism evidence="3 4">
    <name type="scientific">Frankliniella occidentalis</name>
    <name type="common">Western flower thrips</name>
    <name type="synonym">Euthrips occidentalis</name>
    <dbReference type="NCBI Taxonomy" id="133901"/>
    <lineage>
        <taxon>Eukaryota</taxon>
        <taxon>Metazoa</taxon>
        <taxon>Ecdysozoa</taxon>
        <taxon>Arthropoda</taxon>
        <taxon>Hexapoda</taxon>
        <taxon>Insecta</taxon>
        <taxon>Pterygota</taxon>
        <taxon>Neoptera</taxon>
        <taxon>Paraneoptera</taxon>
        <taxon>Thysanoptera</taxon>
        <taxon>Terebrantia</taxon>
        <taxon>Thripoidea</taxon>
        <taxon>Thripidae</taxon>
        <taxon>Frankliniella</taxon>
    </lineage>
</organism>
<name>A0A9C6XCM0_FRAOC</name>
<accession>A0A9C6XCM0</accession>
<evidence type="ECO:0000313" key="3">
    <source>
        <dbReference type="Proteomes" id="UP000504606"/>
    </source>
</evidence>
<dbReference type="OrthoDB" id="5981048at2759"/>
<sequence>MASPVVSLSLPQMVDLALGSPEVGSVNFNILHSLLHVMIQQLELQQCAVEFRGPDSERIQAAIAGSAAPAAKLSEYRVRDRSRKDKEIAKQAAQDDRGATETGELDEDRRGRTRTRAARAARDLPSSASSSSTSVSDGHGAGGTRSKGRKGCRRLLGLEDAEEVLRHSRRRRFSAHLLEVLASSHRLGRLSEDAASTLQSQVRVVEDSEAIADPTKRTRMGLEERAEAVESEIAKLTAQGEDAFRRLRVLEGALEDALEGAHLGRKPRRRASRDTATTGNKVGLGEQGSSDTPPTWAPAAPTAAATLPDADLSGLLRDEHLLLALKSKMAVLAPTGVPALPERARGWTRGSGRWTGGSTACRSEGTGLESLVYHAVRTKRVVFQEDLDGAVSHIGILFRERDQRALAVQGLQTQVQALEKHKADRWQLEAALAEKADRGLVSAKVSHTEFTAACTNIHNDLGQAKSKLHETESRLDSKLDRTELPAVAAELAEHVERLVAERPCDQARQQQLAQQAQTMQAEHFAAATKVRLIRNVTCISCDGPRAMRCDDWCPAVPTCESFPDRRPTRPYLGGQPCQATPPR</sequence>
<gene>
    <name evidence="4" type="primary">LOC113210531</name>
</gene>
<protein>
    <submittedName>
        <fullName evidence="4">Uncharacterized protein LOC113210531</fullName>
    </submittedName>
</protein>
<dbReference type="PANTHER" id="PTHR47080:SF1">
    <property type="entry name" value="CHROMOSOME 16 OPEN READING FRAME 96"/>
    <property type="match status" value="1"/>
</dbReference>
<dbReference type="PANTHER" id="PTHR47080">
    <property type="entry name" value="CHROMOSOME 16 OPEN READING FRAME 96"/>
    <property type="match status" value="1"/>
</dbReference>
<feature type="compositionally biased region" description="Low complexity" evidence="1">
    <location>
        <begin position="291"/>
        <end position="301"/>
    </location>
</feature>
<feature type="compositionally biased region" description="Low complexity" evidence="1">
    <location>
        <begin position="123"/>
        <end position="136"/>
    </location>
</feature>
<feature type="domain" description="DUF4795" evidence="2">
    <location>
        <begin position="374"/>
        <end position="571"/>
    </location>
</feature>
<feature type="region of interest" description="Disordered" evidence="1">
    <location>
        <begin position="78"/>
        <end position="150"/>
    </location>
</feature>
<dbReference type="InterPro" id="IPR032013">
    <property type="entry name" value="DUF4795"/>
</dbReference>
<evidence type="ECO:0000256" key="1">
    <source>
        <dbReference type="SAM" id="MobiDB-lite"/>
    </source>
</evidence>
<dbReference type="GeneID" id="113210531"/>
<dbReference type="RefSeq" id="XP_052132752.1">
    <property type="nucleotide sequence ID" value="XM_052276792.1"/>
</dbReference>
<feature type="region of interest" description="Disordered" evidence="1">
    <location>
        <begin position="564"/>
        <end position="583"/>
    </location>
</feature>